<evidence type="ECO:0000256" key="3">
    <source>
        <dbReference type="ARBA" id="ARBA00022771"/>
    </source>
</evidence>
<dbReference type="GO" id="GO:0008270">
    <property type="term" value="F:zinc ion binding"/>
    <property type="evidence" value="ECO:0007669"/>
    <property type="project" value="UniProtKB-KW"/>
</dbReference>
<dbReference type="InterPro" id="IPR036855">
    <property type="entry name" value="Znf_CCCH_sf"/>
</dbReference>
<dbReference type="FunFam" id="4.10.1000.10:FF:000001">
    <property type="entry name" value="zinc finger CCCH domain-containing protein 15-like"/>
    <property type="match status" value="1"/>
</dbReference>
<organism evidence="8 9">
    <name type="scientific">Nesidiocoris tenuis</name>
    <dbReference type="NCBI Taxonomy" id="355587"/>
    <lineage>
        <taxon>Eukaryota</taxon>
        <taxon>Metazoa</taxon>
        <taxon>Ecdysozoa</taxon>
        <taxon>Arthropoda</taxon>
        <taxon>Hexapoda</taxon>
        <taxon>Insecta</taxon>
        <taxon>Pterygota</taxon>
        <taxon>Neoptera</taxon>
        <taxon>Paraneoptera</taxon>
        <taxon>Hemiptera</taxon>
        <taxon>Heteroptera</taxon>
        <taxon>Panheteroptera</taxon>
        <taxon>Cimicomorpha</taxon>
        <taxon>Miridae</taxon>
        <taxon>Dicyphina</taxon>
        <taxon>Nesidiocoris</taxon>
    </lineage>
</organism>
<evidence type="ECO:0000256" key="5">
    <source>
        <dbReference type="PROSITE-ProRule" id="PRU00723"/>
    </source>
</evidence>
<feature type="compositionally biased region" description="Basic and acidic residues" evidence="6">
    <location>
        <begin position="250"/>
        <end position="269"/>
    </location>
</feature>
<sequence>MIYYISAKIDPNRLKLPGINDQWSIRINTGREPLSDFLSSYLQYTSYLRRYKTELCRPYEESGTCKYGEKCQFAHGGHELRCLVRHPKYKTELCRTFHSVGFCPYGPRCHFIHNAEEARSNGPPSGGKNRPRPLSLGGHNLSSESSLASTSPPSSLGSISPPPQHFGPFAALTPPHSPHSPPPPPASPESRLPVFNRISAPGTPSAAMANNLHSHGHHSHVPLLLNMRFGSGELSVVKRGAGKNINRSSGAEEKVSVNIKQDDGRRHDC</sequence>
<evidence type="ECO:0000256" key="4">
    <source>
        <dbReference type="ARBA" id="ARBA00022833"/>
    </source>
</evidence>
<evidence type="ECO:0000256" key="6">
    <source>
        <dbReference type="SAM" id="MobiDB-lite"/>
    </source>
</evidence>
<keyword evidence="9" id="KW-1185">Reference proteome</keyword>
<dbReference type="SUPFAM" id="SSF90229">
    <property type="entry name" value="CCCH zinc finger"/>
    <property type="match status" value="2"/>
</dbReference>
<dbReference type="GO" id="GO:0003729">
    <property type="term" value="F:mRNA binding"/>
    <property type="evidence" value="ECO:0007669"/>
    <property type="project" value="InterPro"/>
</dbReference>
<feature type="region of interest" description="Disordered" evidence="6">
    <location>
        <begin position="244"/>
        <end position="269"/>
    </location>
</feature>
<dbReference type="PROSITE" id="PS50103">
    <property type="entry name" value="ZF_C3H1"/>
    <property type="match status" value="2"/>
</dbReference>
<accession>A0A6H5GAL3</accession>
<feature type="compositionally biased region" description="Low complexity" evidence="6">
    <location>
        <begin position="141"/>
        <end position="159"/>
    </location>
</feature>
<evidence type="ECO:0000313" key="9">
    <source>
        <dbReference type="Proteomes" id="UP000479000"/>
    </source>
</evidence>
<dbReference type="Pfam" id="PF00642">
    <property type="entry name" value="zf-CCCH"/>
    <property type="match status" value="2"/>
</dbReference>
<dbReference type="PANTHER" id="PTHR12547">
    <property type="entry name" value="CCCH ZINC FINGER/TIS11-RELATED"/>
    <property type="match status" value="1"/>
</dbReference>
<feature type="region of interest" description="Disordered" evidence="6">
    <location>
        <begin position="118"/>
        <end position="217"/>
    </location>
</feature>
<keyword evidence="4 5" id="KW-0862">Zinc</keyword>
<dbReference type="PANTHER" id="PTHR12547:SF18">
    <property type="entry name" value="PROTEIN TIS11"/>
    <property type="match status" value="1"/>
</dbReference>
<dbReference type="Gene3D" id="4.10.1000.10">
    <property type="entry name" value="Zinc finger, CCCH-type"/>
    <property type="match status" value="2"/>
</dbReference>
<name>A0A6H5GAL3_9HEMI</name>
<feature type="zinc finger region" description="C3H1-type" evidence="5">
    <location>
        <begin position="50"/>
        <end position="78"/>
    </location>
</feature>
<keyword evidence="1 5" id="KW-0479">Metal-binding</keyword>
<dbReference type="AlphaFoldDB" id="A0A6H5GAL3"/>
<dbReference type="InterPro" id="IPR045877">
    <property type="entry name" value="ZFP36-like"/>
</dbReference>
<keyword evidence="3 5" id="KW-0863">Zinc-finger</keyword>
<dbReference type="FunFam" id="4.10.1000.10:FF:000002">
    <property type="entry name" value="Zinc finger protein 36, C3H1 type-like 1"/>
    <property type="match status" value="1"/>
</dbReference>
<protein>
    <recommendedName>
        <fullName evidence="7">C3H1-type domain-containing protein</fullName>
    </recommendedName>
</protein>
<dbReference type="InterPro" id="IPR000571">
    <property type="entry name" value="Znf_CCCH"/>
</dbReference>
<evidence type="ECO:0000256" key="2">
    <source>
        <dbReference type="ARBA" id="ARBA00022737"/>
    </source>
</evidence>
<dbReference type="Proteomes" id="UP000479000">
    <property type="component" value="Unassembled WGS sequence"/>
</dbReference>
<evidence type="ECO:0000256" key="1">
    <source>
        <dbReference type="ARBA" id="ARBA00022723"/>
    </source>
</evidence>
<feature type="compositionally biased region" description="Pro residues" evidence="6">
    <location>
        <begin position="175"/>
        <end position="187"/>
    </location>
</feature>
<evidence type="ECO:0000313" key="8">
    <source>
        <dbReference type="EMBL" id="CAA9999376.1"/>
    </source>
</evidence>
<gene>
    <name evidence="8" type="ORF">NTEN_LOCUS5659</name>
</gene>
<feature type="domain" description="C3H1-type" evidence="7">
    <location>
        <begin position="88"/>
        <end position="116"/>
    </location>
</feature>
<reference evidence="8 9" key="1">
    <citation type="submission" date="2020-02" db="EMBL/GenBank/DDBJ databases">
        <authorList>
            <person name="Ferguson B K."/>
        </authorList>
    </citation>
    <scope>NUCLEOTIDE SEQUENCE [LARGE SCALE GENOMIC DNA]</scope>
</reference>
<feature type="domain" description="C3H1-type" evidence="7">
    <location>
        <begin position="50"/>
        <end position="78"/>
    </location>
</feature>
<dbReference type="SMART" id="SM00356">
    <property type="entry name" value="ZnF_C3H1"/>
    <property type="match status" value="2"/>
</dbReference>
<feature type="zinc finger region" description="C3H1-type" evidence="5">
    <location>
        <begin position="88"/>
        <end position="116"/>
    </location>
</feature>
<proteinExistence type="predicted"/>
<dbReference type="OrthoDB" id="410307at2759"/>
<dbReference type="EMBL" id="CADCXU010008712">
    <property type="protein sequence ID" value="CAA9999376.1"/>
    <property type="molecule type" value="Genomic_DNA"/>
</dbReference>
<keyword evidence="2" id="KW-0677">Repeat</keyword>
<evidence type="ECO:0000259" key="7">
    <source>
        <dbReference type="PROSITE" id="PS50103"/>
    </source>
</evidence>